<comment type="caution">
    <text evidence="2">The sequence shown here is derived from an EMBL/GenBank/DDBJ whole genome shotgun (WGS) entry which is preliminary data.</text>
</comment>
<evidence type="ECO:0000256" key="1">
    <source>
        <dbReference type="SAM" id="MobiDB-lite"/>
    </source>
</evidence>
<evidence type="ECO:0000313" key="2">
    <source>
        <dbReference type="EMBL" id="GER50036.1"/>
    </source>
</evidence>
<feature type="region of interest" description="Disordered" evidence="1">
    <location>
        <begin position="36"/>
        <end position="85"/>
    </location>
</feature>
<gene>
    <name evidence="2" type="ORF">STAS_27317</name>
</gene>
<accession>A0A5A7QYE5</accession>
<protein>
    <submittedName>
        <fullName evidence="2">AP-2 adaptor complex subunit beta</fullName>
    </submittedName>
</protein>
<keyword evidence="3" id="KW-1185">Reference proteome</keyword>
<proteinExistence type="predicted"/>
<reference evidence="3" key="1">
    <citation type="journal article" date="2019" name="Curr. Biol.">
        <title>Genome Sequence of Striga asiatica Provides Insight into the Evolution of Plant Parasitism.</title>
        <authorList>
            <person name="Yoshida S."/>
            <person name="Kim S."/>
            <person name="Wafula E.K."/>
            <person name="Tanskanen J."/>
            <person name="Kim Y.M."/>
            <person name="Honaas L."/>
            <person name="Yang Z."/>
            <person name="Spallek T."/>
            <person name="Conn C.E."/>
            <person name="Ichihashi Y."/>
            <person name="Cheong K."/>
            <person name="Cui S."/>
            <person name="Der J.P."/>
            <person name="Gundlach H."/>
            <person name="Jiao Y."/>
            <person name="Hori C."/>
            <person name="Ishida J.K."/>
            <person name="Kasahara H."/>
            <person name="Kiba T."/>
            <person name="Kim M.S."/>
            <person name="Koo N."/>
            <person name="Laohavisit A."/>
            <person name="Lee Y.H."/>
            <person name="Lumba S."/>
            <person name="McCourt P."/>
            <person name="Mortimer J.C."/>
            <person name="Mutuku J.M."/>
            <person name="Nomura T."/>
            <person name="Sasaki-Sekimoto Y."/>
            <person name="Seto Y."/>
            <person name="Wang Y."/>
            <person name="Wakatake T."/>
            <person name="Sakakibara H."/>
            <person name="Demura T."/>
            <person name="Yamaguchi S."/>
            <person name="Yoneyama K."/>
            <person name="Manabe R.I."/>
            <person name="Nelson D.C."/>
            <person name="Schulman A.H."/>
            <person name="Timko M.P."/>
            <person name="dePamphilis C.W."/>
            <person name="Choi D."/>
            <person name="Shirasu K."/>
        </authorList>
    </citation>
    <scope>NUCLEOTIDE SEQUENCE [LARGE SCALE GENOMIC DNA]</scope>
    <source>
        <strain evidence="3">cv. UVA1</strain>
    </source>
</reference>
<name>A0A5A7QYE5_STRAF</name>
<dbReference type="AlphaFoldDB" id="A0A5A7QYE5"/>
<dbReference type="Proteomes" id="UP000325081">
    <property type="component" value="Unassembled WGS sequence"/>
</dbReference>
<evidence type="ECO:0000313" key="3">
    <source>
        <dbReference type="Proteomes" id="UP000325081"/>
    </source>
</evidence>
<dbReference type="EMBL" id="BKCP01008993">
    <property type="protein sequence ID" value="GER50036.1"/>
    <property type="molecule type" value="Genomic_DNA"/>
</dbReference>
<organism evidence="2 3">
    <name type="scientific">Striga asiatica</name>
    <name type="common">Asiatic witchweed</name>
    <name type="synonym">Buchnera asiatica</name>
    <dbReference type="NCBI Taxonomy" id="4170"/>
    <lineage>
        <taxon>Eukaryota</taxon>
        <taxon>Viridiplantae</taxon>
        <taxon>Streptophyta</taxon>
        <taxon>Embryophyta</taxon>
        <taxon>Tracheophyta</taxon>
        <taxon>Spermatophyta</taxon>
        <taxon>Magnoliopsida</taxon>
        <taxon>eudicotyledons</taxon>
        <taxon>Gunneridae</taxon>
        <taxon>Pentapetalae</taxon>
        <taxon>asterids</taxon>
        <taxon>lamiids</taxon>
        <taxon>Lamiales</taxon>
        <taxon>Orobanchaceae</taxon>
        <taxon>Buchnereae</taxon>
        <taxon>Striga</taxon>
    </lineage>
</organism>
<sequence length="116" mass="12413">MLRRLVCNGVLAADRGCPSVATLGSVLRVARSRRLQVEPQGSRQRRQRGGRSWTWSTSQIEGAVGDGSDSAKDANLPPAVRGEGREALVTSNPLATSIASDLMVCLQVMRMGVFGF</sequence>